<keyword evidence="4" id="KW-1185">Reference proteome</keyword>
<keyword evidence="1" id="KW-0328">Glycosyltransferase</keyword>
<sequence length="253" mass="28083">MKSRDTAWIAGVRIDRMDMQASVRAALDLIESGTPHQHVVVNAAKLVAAQNDPALMEILNGCSLINADGQSVVWASRLLRDPLPERVAGIDFMNELIERAHENNLRIYLLGASSDVVEKVATEFERRGANVVGYRNGYWGGSTSDRLVAEEIAALNVDVLFVAIPSPAKEIFLQRYLDTLNVGLAVGVGGSFDVVAGKTSRAPRVLQRLGLEWLFRLAQEPRRMARRYFVGNSKMVLLILRSMFRRPRGARIE</sequence>
<reference evidence="3 4" key="1">
    <citation type="submission" date="2024-09" db="EMBL/GenBank/DDBJ databases">
        <authorList>
            <person name="Salinas-Garcia M.A."/>
            <person name="Prieme A."/>
        </authorList>
    </citation>
    <scope>NUCLEOTIDE SEQUENCE [LARGE SCALE GENOMIC DNA]</scope>
    <source>
        <strain evidence="3 4">DSM 21081</strain>
    </source>
</reference>
<accession>A0ABV4UKU3</accession>
<dbReference type="PANTHER" id="PTHR34136:SF1">
    <property type="entry name" value="UDP-N-ACETYL-D-MANNOSAMINURONIC ACID TRANSFERASE"/>
    <property type="match status" value="1"/>
</dbReference>
<proteinExistence type="predicted"/>
<evidence type="ECO:0000256" key="1">
    <source>
        <dbReference type="ARBA" id="ARBA00022676"/>
    </source>
</evidence>
<dbReference type="PANTHER" id="PTHR34136">
    <property type="match status" value="1"/>
</dbReference>
<comment type="caution">
    <text evidence="3">The sequence shown here is derived from an EMBL/GenBank/DDBJ whole genome shotgun (WGS) entry which is preliminary data.</text>
</comment>
<evidence type="ECO:0000313" key="4">
    <source>
        <dbReference type="Proteomes" id="UP001575652"/>
    </source>
</evidence>
<keyword evidence="2" id="KW-0808">Transferase</keyword>
<gene>
    <name evidence="3" type="ORF">ACETWP_05085</name>
</gene>
<dbReference type="CDD" id="cd06533">
    <property type="entry name" value="Glyco_transf_WecG_TagA"/>
    <property type="match status" value="1"/>
</dbReference>
<name>A0ABV4UKU3_9MICC</name>
<dbReference type="Pfam" id="PF03808">
    <property type="entry name" value="Glyco_tran_WecG"/>
    <property type="match status" value="1"/>
</dbReference>
<dbReference type="Proteomes" id="UP001575652">
    <property type="component" value="Unassembled WGS sequence"/>
</dbReference>
<evidence type="ECO:0000256" key="2">
    <source>
        <dbReference type="ARBA" id="ARBA00022679"/>
    </source>
</evidence>
<dbReference type="RefSeq" id="WP_373971132.1">
    <property type="nucleotide sequence ID" value="NZ_JBHDLJ010000003.1"/>
</dbReference>
<organism evidence="3 4">
    <name type="scientific">Arthrobacter halodurans</name>
    <dbReference type="NCBI Taxonomy" id="516699"/>
    <lineage>
        <taxon>Bacteria</taxon>
        <taxon>Bacillati</taxon>
        <taxon>Actinomycetota</taxon>
        <taxon>Actinomycetes</taxon>
        <taxon>Micrococcales</taxon>
        <taxon>Micrococcaceae</taxon>
        <taxon>Arthrobacter</taxon>
    </lineage>
</organism>
<evidence type="ECO:0000313" key="3">
    <source>
        <dbReference type="EMBL" id="MFB0833957.1"/>
    </source>
</evidence>
<dbReference type="NCBIfam" id="TIGR00696">
    <property type="entry name" value="wecG_tagA_cpsF"/>
    <property type="match status" value="1"/>
</dbReference>
<protein>
    <submittedName>
        <fullName evidence="3">WecB/TagA/CpsF family glycosyltransferase</fullName>
    </submittedName>
</protein>
<dbReference type="InterPro" id="IPR004629">
    <property type="entry name" value="WecG_TagA_CpsF"/>
</dbReference>
<dbReference type="EMBL" id="JBHDLJ010000003">
    <property type="protein sequence ID" value="MFB0833957.1"/>
    <property type="molecule type" value="Genomic_DNA"/>
</dbReference>